<keyword evidence="2" id="KW-1185">Reference proteome</keyword>
<protein>
    <submittedName>
        <fullName evidence="1">Uncharacterized protein</fullName>
    </submittedName>
</protein>
<gene>
    <name evidence="1" type="ORF">LNQ49_21240</name>
</gene>
<dbReference type="EMBL" id="JAJJMO010000001">
    <property type="protein sequence ID" value="MCC9074117.1"/>
    <property type="molecule type" value="Genomic_DNA"/>
</dbReference>
<evidence type="ECO:0000313" key="1">
    <source>
        <dbReference type="EMBL" id="MCC9074117.1"/>
    </source>
</evidence>
<accession>A0ABS8N1C0</accession>
<comment type="caution">
    <text evidence="1">The sequence shown here is derived from an EMBL/GenBank/DDBJ whole genome shotgun (WGS) entry which is preliminary data.</text>
</comment>
<sequence length="200" mass="23591">MEITYTNLYGKTLTAQQVASSDIFIKIFKENNRLRKEEFYDRNMLFNTLNYIEFGSSHQDLLALNMGTISIIEIEDTDSNYIKYHSFKYLNGIIKSKGLAVRKTNDVGIMNQTLDLQTNLPIYNKTYKYYEDQTNGYEFKFHYYHSGELTSIIVSNDARKFYEQYKISELNLIPNFEWWDQYSSYYLNAEPVIPNGIVIA</sequence>
<dbReference type="RefSeq" id="WP_229990946.1">
    <property type="nucleotide sequence ID" value="NZ_JAJJMO010000001.1"/>
</dbReference>
<evidence type="ECO:0000313" key="2">
    <source>
        <dbReference type="Proteomes" id="UP001430919"/>
    </source>
</evidence>
<dbReference type="Proteomes" id="UP001430919">
    <property type="component" value="Unassembled WGS sequence"/>
</dbReference>
<name>A0ABS8N1C0_9FLAO</name>
<proteinExistence type="predicted"/>
<organism evidence="1 2">
    <name type="scientific">Flavobacterium pisciphilum</name>
    <dbReference type="NCBI Taxonomy" id="2893755"/>
    <lineage>
        <taxon>Bacteria</taxon>
        <taxon>Pseudomonadati</taxon>
        <taxon>Bacteroidota</taxon>
        <taxon>Flavobacteriia</taxon>
        <taxon>Flavobacteriales</taxon>
        <taxon>Flavobacteriaceae</taxon>
        <taxon>Flavobacterium</taxon>
    </lineage>
</organism>
<reference evidence="1" key="1">
    <citation type="submission" date="2021-11" db="EMBL/GenBank/DDBJ databases">
        <title>Description of novel Flavobacterium species.</title>
        <authorList>
            <person name="Saticioglu I.B."/>
            <person name="Ay H."/>
            <person name="Altun S."/>
            <person name="Duman M."/>
        </authorList>
    </citation>
    <scope>NUCLEOTIDE SEQUENCE</scope>
    <source>
        <strain evidence="1">F-65</strain>
    </source>
</reference>